<reference evidence="1" key="1">
    <citation type="journal article" date="2015" name="Nature">
        <title>Complex archaea that bridge the gap between prokaryotes and eukaryotes.</title>
        <authorList>
            <person name="Spang A."/>
            <person name="Saw J.H."/>
            <person name="Jorgensen S.L."/>
            <person name="Zaremba-Niedzwiedzka K."/>
            <person name="Martijn J."/>
            <person name="Lind A.E."/>
            <person name="van Eijk R."/>
            <person name="Schleper C."/>
            <person name="Guy L."/>
            <person name="Ettema T.J."/>
        </authorList>
    </citation>
    <scope>NUCLEOTIDE SEQUENCE</scope>
</reference>
<sequence length="149" mass="15114">MSKTNEHENEYLAHILQNAAIANIGDAPGLPAAATAGSLEISLHTADPGEAGDQSTSEAAYTSYARQTIVRAGGANDWDVALGVGSNKAAITFPVATAGSETETHFGVGTGFSDKLLYSGLLTSPPGGLPVSVGIQPEFVIGALTLTED</sequence>
<proteinExistence type="predicted"/>
<dbReference type="AlphaFoldDB" id="A0A0F9VR77"/>
<dbReference type="Pfam" id="PF23140">
    <property type="entry name" value="Gp80"/>
    <property type="match status" value="1"/>
</dbReference>
<dbReference type="InterPro" id="IPR056908">
    <property type="entry name" value="Gp80-like"/>
</dbReference>
<organism evidence="1">
    <name type="scientific">marine sediment metagenome</name>
    <dbReference type="NCBI Taxonomy" id="412755"/>
    <lineage>
        <taxon>unclassified sequences</taxon>
        <taxon>metagenomes</taxon>
        <taxon>ecological metagenomes</taxon>
    </lineage>
</organism>
<evidence type="ECO:0000313" key="1">
    <source>
        <dbReference type="EMBL" id="KKN75976.1"/>
    </source>
</evidence>
<name>A0A0F9VR77_9ZZZZ</name>
<dbReference type="EMBL" id="LAZR01000301">
    <property type="protein sequence ID" value="KKN75976.1"/>
    <property type="molecule type" value="Genomic_DNA"/>
</dbReference>
<comment type="caution">
    <text evidence="1">The sequence shown here is derived from an EMBL/GenBank/DDBJ whole genome shotgun (WGS) entry which is preliminary data.</text>
</comment>
<accession>A0A0F9VR77</accession>
<gene>
    <name evidence="1" type="ORF">LCGC14_0375330</name>
</gene>
<protein>
    <submittedName>
        <fullName evidence="1">Uncharacterized protein</fullName>
    </submittedName>
</protein>